<evidence type="ECO:0000256" key="2">
    <source>
        <dbReference type="PROSITE-ProRule" id="PRU00169"/>
    </source>
</evidence>
<reference evidence="4 5" key="1">
    <citation type="submission" date="2020-08" db="EMBL/GenBank/DDBJ databases">
        <title>Genomic Encyclopedia of Type Strains, Phase IV (KMG-V): Genome sequencing to study the core and pangenomes of soil and plant-associated prokaryotes.</title>
        <authorList>
            <person name="Whitman W."/>
        </authorList>
    </citation>
    <scope>NUCLEOTIDE SEQUENCE [LARGE SCALE GENOMIC DNA]</scope>
    <source>
        <strain evidence="4 5">M8UP14</strain>
    </source>
</reference>
<dbReference type="Pfam" id="PF00072">
    <property type="entry name" value="Response_reg"/>
    <property type="match status" value="1"/>
</dbReference>
<dbReference type="InterPro" id="IPR011006">
    <property type="entry name" value="CheY-like_superfamily"/>
</dbReference>
<dbReference type="GO" id="GO:0000160">
    <property type="term" value="P:phosphorelay signal transduction system"/>
    <property type="evidence" value="ECO:0007669"/>
    <property type="project" value="InterPro"/>
</dbReference>
<dbReference type="PANTHER" id="PTHR44591">
    <property type="entry name" value="STRESS RESPONSE REGULATOR PROTEIN 1"/>
    <property type="match status" value="1"/>
</dbReference>
<dbReference type="SMART" id="SM00448">
    <property type="entry name" value="REC"/>
    <property type="match status" value="1"/>
</dbReference>
<accession>A0A7W7ZFW9</accession>
<organism evidence="4 5">
    <name type="scientific">Granulicella aggregans</name>
    <dbReference type="NCBI Taxonomy" id="474949"/>
    <lineage>
        <taxon>Bacteria</taxon>
        <taxon>Pseudomonadati</taxon>
        <taxon>Acidobacteriota</taxon>
        <taxon>Terriglobia</taxon>
        <taxon>Terriglobales</taxon>
        <taxon>Acidobacteriaceae</taxon>
        <taxon>Granulicella</taxon>
    </lineage>
</organism>
<comment type="caution">
    <text evidence="4">The sequence shown here is derived from an EMBL/GenBank/DDBJ whole genome shotgun (WGS) entry which is preliminary data.</text>
</comment>
<evidence type="ECO:0000313" key="4">
    <source>
        <dbReference type="EMBL" id="MBB5059138.1"/>
    </source>
</evidence>
<dbReference type="Proteomes" id="UP000540989">
    <property type="component" value="Unassembled WGS sequence"/>
</dbReference>
<protein>
    <submittedName>
        <fullName evidence="4">Two-component system chemotaxis response regulator CheY</fullName>
    </submittedName>
</protein>
<name>A0A7W7ZFW9_9BACT</name>
<dbReference type="PROSITE" id="PS50110">
    <property type="entry name" value="RESPONSE_REGULATORY"/>
    <property type="match status" value="1"/>
</dbReference>
<dbReference type="EMBL" id="JACHIP010000005">
    <property type="protein sequence ID" value="MBB5059138.1"/>
    <property type="molecule type" value="Genomic_DNA"/>
</dbReference>
<feature type="modified residue" description="4-aspartylphosphate" evidence="2">
    <location>
        <position position="56"/>
    </location>
</feature>
<proteinExistence type="predicted"/>
<dbReference type="InterPro" id="IPR001789">
    <property type="entry name" value="Sig_transdc_resp-reg_receiver"/>
</dbReference>
<dbReference type="Gene3D" id="3.40.50.2300">
    <property type="match status" value="1"/>
</dbReference>
<dbReference type="SUPFAM" id="SSF52172">
    <property type="entry name" value="CheY-like"/>
    <property type="match status" value="1"/>
</dbReference>
<sequence length="127" mass="14191">MAYNVLIVDDSPGMRKVIKKMLGQSGFVTEQCLEAGDGLEALTVLAQERVDIVFTDINMPNMNGEELMERISITPDYQHLLVLVVSTDRSEERMQRMMALGAKGYVTKPFVPRTLGYALTKMTSRCA</sequence>
<keyword evidence="1 2" id="KW-0597">Phosphoprotein</keyword>
<evidence type="ECO:0000259" key="3">
    <source>
        <dbReference type="PROSITE" id="PS50110"/>
    </source>
</evidence>
<evidence type="ECO:0000256" key="1">
    <source>
        <dbReference type="ARBA" id="ARBA00022553"/>
    </source>
</evidence>
<dbReference type="RefSeq" id="WP_184220065.1">
    <property type="nucleotide sequence ID" value="NZ_JACHIP010000005.1"/>
</dbReference>
<feature type="domain" description="Response regulatory" evidence="3">
    <location>
        <begin position="4"/>
        <end position="123"/>
    </location>
</feature>
<dbReference type="AlphaFoldDB" id="A0A7W7ZFW9"/>
<gene>
    <name evidence="4" type="ORF">HDF16_003861</name>
</gene>
<dbReference type="InterPro" id="IPR050595">
    <property type="entry name" value="Bact_response_regulator"/>
</dbReference>
<dbReference type="PANTHER" id="PTHR44591:SF25">
    <property type="entry name" value="CHEMOTAXIS TWO-COMPONENT RESPONSE REGULATOR"/>
    <property type="match status" value="1"/>
</dbReference>
<keyword evidence="5" id="KW-1185">Reference proteome</keyword>
<evidence type="ECO:0000313" key="5">
    <source>
        <dbReference type="Proteomes" id="UP000540989"/>
    </source>
</evidence>